<accession>A0AA35S806</accession>
<proteinExistence type="predicted"/>
<dbReference type="EMBL" id="CASHTH010002017">
    <property type="protein sequence ID" value="CAI8023601.1"/>
    <property type="molecule type" value="Genomic_DNA"/>
</dbReference>
<gene>
    <name evidence="2" type="ORF">GBAR_LOCUS13770</name>
</gene>
<feature type="chain" id="PRO_5041425838" description="Secreted protein" evidence="1">
    <location>
        <begin position="17"/>
        <end position="60"/>
    </location>
</feature>
<evidence type="ECO:0000313" key="3">
    <source>
        <dbReference type="Proteomes" id="UP001174909"/>
    </source>
</evidence>
<feature type="signal peptide" evidence="1">
    <location>
        <begin position="1"/>
        <end position="16"/>
    </location>
</feature>
<evidence type="ECO:0000256" key="1">
    <source>
        <dbReference type="SAM" id="SignalP"/>
    </source>
</evidence>
<name>A0AA35S806_GEOBA</name>
<evidence type="ECO:0000313" key="2">
    <source>
        <dbReference type="EMBL" id="CAI8023601.1"/>
    </source>
</evidence>
<sequence length="60" mass="5843">MAGVVAVALPVVIGVGSLIGATVETMVTTVHTTTGCCIYVCCTGGSEQCENSAGICHGGL</sequence>
<dbReference type="Proteomes" id="UP001174909">
    <property type="component" value="Unassembled WGS sequence"/>
</dbReference>
<feature type="non-terminal residue" evidence="2">
    <location>
        <position position="60"/>
    </location>
</feature>
<evidence type="ECO:0008006" key="4">
    <source>
        <dbReference type="Google" id="ProtNLM"/>
    </source>
</evidence>
<comment type="caution">
    <text evidence="2">The sequence shown here is derived from an EMBL/GenBank/DDBJ whole genome shotgun (WGS) entry which is preliminary data.</text>
</comment>
<dbReference type="AlphaFoldDB" id="A0AA35S806"/>
<organism evidence="2 3">
    <name type="scientific">Geodia barretti</name>
    <name type="common">Barrett's horny sponge</name>
    <dbReference type="NCBI Taxonomy" id="519541"/>
    <lineage>
        <taxon>Eukaryota</taxon>
        <taxon>Metazoa</taxon>
        <taxon>Porifera</taxon>
        <taxon>Demospongiae</taxon>
        <taxon>Heteroscleromorpha</taxon>
        <taxon>Tetractinellida</taxon>
        <taxon>Astrophorina</taxon>
        <taxon>Geodiidae</taxon>
        <taxon>Geodia</taxon>
    </lineage>
</organism>
<reference evidence="2" key="1">
    <citation type="submission" date="2023-03" db="EMBL/GenBank/DDBJ databases">
        <authorList>
            <person name="Steffen K."/>
            <person name="Cardenas P."/>
        </authorList>
    </citation>
    <scope>NUCLEOTIDE SEQUENCE</scope>
</reference>
<protein>
    <recommendedName>
        <fullName evidence="4">Secreted protein</fullName>
    </recommendedName>
</protein>
<keyword evidence="1" id="KW-0732">Signal</keyword>
<keyword evidence="3" id="KW-1185">Reference proteome</keyword>